<feature type="compositionally biased region" description="Basic residues" evidence="1">
    <location>
        <begin position="1"/>
        <end position="28"/>
    </location>
</feature>
<proteinExistence type="predicted"/>
<gene>
    <name evidence="2" type="ORF">PCOR1329_LOCUS53222</name>
</gene>
<name>A0ABN9UZM7_9DINO</name>
<dbReference type="Proteomes" id="UP001189429">
    <property type="component" value="Unassembled WGS sequence"/>
</dbReference>
<evidence type="ECO:0000313" key="3">
    <source>
        <dbReference type="Proteomes" id="UP001189429"/>
    </source>
</evidence>
<evidence type="ECO:0000256" key="1">
    <source>
        <dbReference type="SAM" id="MobiDB-lite"/>
    </source>
</evidence>
<feature type="region of interest" description="Disordered" evidence="1">
    <location>
        <begin position="193"/>
        <end position="229"/>
    </location>
</feature>
<comment type="caution">
    <text evidence="2">The sequence shown here is derived from an EMBL/GenBank/DDBJ whole genome shotgun (WGS) entry which is preliminary data.</text>
</comment>
<reference evidence="2" key="1">
    <citation type="submission" date="2023-10" db="EMBL/GenBank/DDBJ databases">
        <authorList>
            <person name="Chen Y."/>
            <person name="Shah S."/>
            <person name="Dougan E. K."/>
            <person name="Thang M."/>
            <person name="Chan C."/>
        </authorList>
    </citation>
    <scope>NUCLEOTIDE SEQUENCE [LARGE SCALE GENOMIC DNA]</scope>
</reference>
<evidence type="ECO:0000313" key="2">
    <source>
        <dbReference type="EMBL" id="CAK0865785.1"/>
    </source>
</evidence>
<feature type="region of interest" description="Disordered" evidence="1">
    <location>
        <begin position="1"/>
        <end position="49"/>
    </location>
</feature>
<accession>A0ABN9UZM7</accession>
<organism evidence="2 3">
    <name type="scientific">Prorocentrum cordatum</name>
    <dbReference type="NCBI Taxonomy" id="2364126"/>
    <lineage>
        <taxon>Eukaryota</taxon>
        <taxon>Sar</taxon>
        <taxon>Alveolata</taxon>
        <taxon>Dinophyceae</taxon>
        <taxon>Prorocentrales</taxon>
        <taxon>Prorocentraceae</taxon>
        <taxon>Prorocentrum</taxon>
    </lineage>
</organism>
<keyword evidence="3" id="KW-1185">Reference proteome</keyword>
<dbReference type="EMBL" id="CAUYUJ010016486">
    <property type="protein sequence ID" value="CAK0865785.1"/>
    <property type="molecule type" value="Genomic_DNA"/>
</dbReference>
<feature type="compositionally biased region" description="Basic and acidic residues" evidence="1">
    <location>
        <begin position="193"/>
        <end position="205"/>
    </location>
</feature>
<feature type="compositionally biased region" description="Low complexity" evidence="1">
    <location>
        <begin position="209"/>
        <end position="220"/>
    </location>
</feature>
<sequence>MGRRERARRSRSRGRRRERGRSRGRRRGSSVGSSVGSQGGGGGPRRCGSPCAAERLRWTQAQAHAQYVVSTQQALLGAAAAQQPRALDPRLHPLLGRWMGRDGTRYQLTEDTPSSLTVTTVRPDGQRRTTRGLISNTGRRVAIDAMVRWGRKGQYYLEESGLPLNAVWCEARLLRTNEMPTKHVVFDWAREGHGAAEHQRGRDRSCPPARGFGRASGSSSRSRRRRRAG</sequence>
<protein>
    <submittedName>
        <fullName evidence="2">Uncharacterized protein</fullName>
    </submittedName>
</protein>